<proteinExistence type="predicted"/>
<dbReference type="RefSeq" id="WP_074902685.1">
    <property type="nucleotide sequence ID" value="NZ_FOUB01000001.1"/>
</dbReference>
<dbReference type="Proteomes" id="UP000183287">
    <property type="component" value="Unassembled WGS sequence"/>
</dbReference>
<evidence type="ECO:0000313" key="3">
    <source>
        <dbReference type="Proteomes" id="UP000183287"/>
    </source>
</evidence>
<accession>A0A1I4IY50</accession>
<evidence type="ECO:0000313" key="2">
    <source>
        <dbReference type="EMBL" id="SFL59302.1"/>
    </source>
</evidence>
<name>A0A1I4IY50_9PROT</name>
<dbReference type="EMBL" id="FOUB01000001">
    <property type="protein sequence ID" value="SFL59302.1"/>
    <property type="molecule type" value="Genomic_DNA"/>
</dbReference>
<organism evidence="2 3">
    <name type="scientific">Nitrosomonas communis</name>
    <dbReference type="NCBI Taxonomy" id="44574"/>
    <lineage>
        <taxon>Bacteria</taxon>
        <taxon>Pseudomonadati</taxon>
        <taxon>Pseudomonadota</taxon>
        <taxon>Betaproteobacteria</taxon>
        <taxon>Nitrosomonadales</taxon>
        <taxon>Nitrosomonadaceae</taxon>
        <taxon>Nitrosomonas</taxon>
    </lineage>
</organism>
<keyword evidence="3" id="KW-1185">Reference proteome</keyword>
<dbReference type="GO" id="GO:0015074">
    <property type="term" value="P:DNA integration"/>
    <property type="evidence" value="ECO:0007669"/>
    <property type="project" value="InterPro"/>
</dbReference>
<dbReference type="InterPro" id="IPR001584">
    <property type="entry name" value="Integrase_cat-core"/>
</dbReference>
<dbReference type="AlphaFoldDB" id="A0A1I4IY50"/>
<evidence type="ECO:0000259" key="1">
    <source>
        <dbReference type="Pfam" id="PF13333"/>
    </source>
</evidence>
<protein>
    <submittedName>
        <fullName evidence="2">Integrase core domain-containing protein</fullName>
    </submittedName>
</protein>
<feature type="domain" description="Integrase catalytic" evidence="1">
    <location>
        <begin position="63"/>
        <end position="93"/>
    </location>
</feature>
<dbReference type="Pfam" id="PF13333">
    <property type="entry name" value="rve_2"/>
    <property type="match status" value="1"/>
</dbReference>
<gene>
    <name evidence="2" type="ORF">SAMN05421863_1001111</name>
</gene>
<reference evidence="3" key="1">
    <citation type="submission" date="2016-10" db="EMBL/GenBank/DDBJ databases">
        <authorList>
            <person name="Varghese N."/>
            <person name="Submissions S."/>
        </authorList>
    </citation>
    <scope>NUCLEOTIDE SEQUENCE [LARGE SCALE GENOMIC DNA]</scope>
    <source>
        <strain evidence="3">Nm44</strain>
    </source>
</reference>
<sequence>MLVKGVLITYLWVNHNNRFKKIYETREALPDCRQPVGLLFCYRAAACHGIVDTQRKNPGTHSAKNDIQVYIAYYNVYRIHTAIGNMSPIEFEENLIPFPNQK</sequence>